<reference evidence="2" key="1">
    <citation type="submission" date="2016-11" db="UniProtKB">
        <authorList>
            <consortium name="WormBaseParasite"/>
        </authorList>
    </citation>
    <scope>IDENTIFICATION</scope>
</reference>
<evidence type="ECO:0000313" key="2">
    <source>
        <dbReference type="WBParaSite" id="Hba_08260"/>
    </source>
</evidence>
<name>A0A1I7WSY8_HETBA</name>
<dbReference type="AlphaFoldDB" id="A0A1I7WSY8"/>
<keyword evidence="1" id="KW-1185">Reference proteome</keyword>
<dbReference type="WBParaSite" id="Hba_08260">
    <property type="protein sequence ID" value="Hba_08260"/>
    <property type="gene ID" value="Hba_08260"/>
</dbReference>
<protein>
    <submittedName>
        <fullName evidence="2">Ovule protein</fullName>
    </submittedName>
</protein>
<proteinExistence type="predicted"/>
<dbReference type="Proteomes" id="UP000095283">
    <property type="component" value="Unplaced"/>
</dbReference>
<sequence length="68" mass="7893">MSIYIYIFSVLYANVNRMLKFSLDRLKLHSSPPSQKLYALSFCLGIKITSPEELEHYRIVLRTKDSGP</sequence>
<evidence type="ECO:0000313" key="1">
    <source>
        <dbReference type="Proteomes" id="UP000095283"/>
    </source>
</evidence>
<organism evidence="1 2">
    <name type="scientific">Heterorhabditis bacteriophora</name>
    <name type="common">Entomopathogenic nematode worm</name>
    <dbReference type="NCBI Taxonomy" id="37862"/>
    <lineage>
        <taxon>Eukaryota</taxon>
        <taxon>Metazoa</taxon>
        <taxon>Ecdysozoa</taxon>
        <taxon>Nematoda</taxon>
        <taxon>Chromadorea</taxon>
        <taxon>Rhabditida</taxon>
        <taxon>Rhabditina</taxon>
        <taxon>Rhabditomorpha</taxon>
        <taxon>Strongyloidea</taxon>
        <taxon>Heterorhabditidae</taxon>
        <taxon>Heterorhabditis</taxon>
    </lineage>
</organism>
<accession>A0A1I7WSY8</accession>